<feature type="compositionally biased region" description="Polar residues" evidence="2">
    <location>
        <begin position="119"/>
        <end position="130"/>
    </location>
</feature>
<sequence>MKNWIFYKSTDYLLLFRKTPLEQLKFNVGEVIAKQLSEHWTPEFCRFYDLKRIGRFWHTRGEDTFGRNEERFNKEVNIEKEEKSVLENLEQPKIGEKPKLPPKPKLAAKPITSEEQKEIFSSATPSTSDQVFTDNEDLAEQISSKRSNLLESQSVLLRLQQQIAQLTEQIQNKQETANLNDKRLLALLEEGDAEENLEKLRNFVATAEERRLALEEKFMEAKAELLARLENAKSVTKDNYPESYDQNIINELEDEFERKKGIQAKLLKELQKSSTSENNGIKPENRKKMLDKILEINAMVVKQNEQIRKKSFFLWVVGKKL</sequence>
<name>A0A915LP10_MELJA</name>
<reference evidence="4" key="1">
    <citation type="submission" date="2022-11" db="UniProtKB">
        <authorList>
            <consortium name="WormBaseParasite"/>
        </authorList>
    </citation>
    <scope>IDENTIFICATION</scope>
</reference>
<feature type="coiled-coil region" evidence="1">
    <location>
        <begin position="149"/>
        <end position="224"/>
    </location>
</feature>
<evidence type="ECO:0000256" key="1">
    <source>
        <dbReference type="SAM" id="Coils"/>
    </source>
</evidence>
<evidence type="ECO:0000313" key="4">
    <source>
        <dbReference type="WBParaSite" id="scaffold15707_cov225.g17987"/>
    </source>
</evidence>
<proteinExistence type="predicted"/>
<dbReference type="Proteomes" id="UP000887561">
    <property type="component" value="Unplaced"/>
</dbReference>
<evidence type="ECO:0000313" key="3">
    <source>
        <dbReference type="Proteomes" id="UP000887561"/>
    </source>
</evidence>
<organism evidence="3 4">
    <name type="scientific">Meloidogyne javanica</name>
    <name type="common">Root-knot nematode worm</name>
    <dbReference type="NCBI Taxonomy" id="6303"/>
    <lineage>
        <taxon>Eukaryota</taxon>
        <taxon>Metazoa</taxon>
        <taxon>Ecdysozoa</taxon>
        <taxon>Nematoda</taxon>
        <taxon>Chromadorea</taxon>
        <taxon>Rhabditida</taxon>
        <taxon>Tylenchina</taxon>
        <taxon>Tylenchomorpha</taxon>
        <taxon>Tylenchoidea</taxon>
        <taxon>Meloidogynidae</taxon>
        <taxon>Meloidogyninae</taxon>
        <taxon>Meloidogyne</taxon>
        <taxon>Meloidogyne incognita group</taxon>
    </lineage>
</organism>
<dbReference type="WBParaSite" id="scaffold15707_cov225.g17987">
    <property type="protein sequence ID" value="scaffold15707_cov225.g17987"/>
    <property type="gene ID" value="scaffold15707_cov225.g17987"/>
</dbReference>
<evidence type="ECO:0000256" key="2">
    <source>
        <dbReference type="SAM" id="MobiDB-lite"/>
    </source>
</evidence>
<protein>
    <submittedName>
        <fullName evidence="4">Coiled-coil domain-containing protein 22 homolog</fullName>
    </submittedName>
</protein>
<feature type="region of interest" description="Disordered" evidence="2">
    <location>
        <begin position="87"/>
        <end position="130"/>
    </location>
</feature>
<dbReference type="AlphaFoldDB" id="A0A915LP10"/>
<keyword evidence="1" id="KW-0175">Coiled coil</keyword>
<keyword evidence="3" id="KW-1185">Reference proteome</keyword>
<accession>A0A915LP10</accession>